<sequence>MIQQGVQVAKKANVILACISNSVASRSRTAIVTLYSASVRPHLNSCVQFWAPLCKKDIEELGNVQRRATELVKGLEHSSDEQLRELGLFSLEKRRLCGNLTALYLNAHQISKSRRATVSLGNPAWLDIFGVQI</sequence>
<evidence type="ECO:0000313" key="2">
    <source>
        <dbReference type="Proteomes" id="UP000796761"/>
    </source>
</evidence>
<proteinExistence type="predicted"/>
<dbReference type="Proteomes" id="UP000796761">
    <property type="component" value="Unassembled WGS sequence"/>
</dbReference>
<name>A0A8K1GAI8_9PASS</name>
<gene>
    <name evidence="1" type="ORF">HGM15179_012066</name>
</gene>
<accession>A0A8K1GAI8</accession>
<dbReference type="AlphaFoldDB" id="A0A8K1GAI8"/>
<evidence type="ECO:0000313" key="1">
    <source>
        <dbReference type="EMBL" id="TRZ15045.1"/>
    </source>
</evidence>
<dbReference type="EMBL" id="SWJQ01000386">
    <property type="protein sequence ID" value="TRZ15045.1"/>
    <property type="molecule type" value="Genomic_DNA"/>
</dbReference>
<protein>
    <submittedName>
        <fullName evidence="1">Uncharacterized protein</fullName>
    </submittedName>
</protein>
<dbReference type="OrthoDB" id="276744at2759"/>
<keyword evidence="2" id="KW-1185">Reference proteome</keyword>
<reference evidence="1" key="1">
    <citation type="submission" date="2019-04" db="EMBL/GenBank/DDBJ databases">
        <title>Genome assembly of Zosterops borbonicus 15179.</title>
        <authorList>
            <person name="Leroy T."/>
            <person name="Anselmetti Y."/>
            <person name="Tilak M.-K."/>
            <person name="Nabholz B."/>
        </authorList>
    </citation>
    <scope>NUCLEOTIDE SEQUENCE</scope>
    <source>
        <strain evidence="1">HGM_15179</strain>
        <tissue evidence="1">Muscle</tissue>
    </source>
</reference>
<comment type="caution">
    <text evidence="1">The sequence shown here is derived from an EMBL/GenBank/DDBJ whole genome shotgun (WGS) entry which is preliminary data.</text>
</comment>
<organism evidence="1 2">
    <name type="scientific">Zosterops borbonicus</name>
    <dbReference type="NCBI Taxonomy" id="364589"/>
    <lineage>
        <taxon>Eukaryota</taxon>
        <taxon>Metazoa</taxon>
        <taxon>Chordata</taxon>
        <taxon>Craniata</taxon>
        <taxon>Vertebrata</taxon>
        <taxon>Euteleostomi</taxon>
        <taxon>Archelosauria</taxon>
        <taxon>Archosauria</taxon>
        <taxon>Dinosauria</taxon>
        <taxon>Saurischia</taxon>
        <taxon>Theropoda</taxon>
        <taxon>Coelurosauria</taxon>
        <taxon>Aves</taxon>
        <taxon>Neognathae</taxon>
        <taxon>Neoaves</taxon>
        <taxon>Telluraves</taxon>
        <taxon>Australaves</taxon>
        <taxon>Passeriformes</taxon>
        <taxon>Sylvioidea</taxon>
        <taxon>Zosteropidae</taxon>
        <taxon>Zosterops</taxon>
    </lineage>
</organism>
<dbReference type="PANTHER" id="PTHR33332">
    <property type="entry name" value="REVERSE TRANSCRIPTASE DOMAIN-CONTAINING PROTEIN"/>
    <property type="match status" value="1"/>
</dbReference>